<reference evidence="2" key="1">
    <citation type="submission" date="2020-11" db="EMBL/GenBank/DDBJ databases">
        <authorList>
            <consortium name="DOE Joint Genome Institute"/>
            <person name="Ahrendt S."/>
            <person name="Riley R."/>
            <person name="Andreopoulos W."/>
            <person name="Labutti K."/>
            <person name="Pangilinan J."/>
            <person name="Ruiz-Duenas F.J."/>
            <person name="Barrasa J.M."/>
            <person name="Sanchez-Garcia M."/>
            <person name="Camarero S."/>
            <person name="Miyauchi S."/>
            <person name="Serrano A."/>
            <person name="Linde D."/>
            <person name="Babiker R."/>
            <person name="Drula E."/>
            <person name="Ayuso-Fernandez I."/>
            <person name="Pacheco R."/>
            <person name="Padilla G."/>
            <person name="Ferreira P."/>
            <person name="Barriuso J."/>
            <person name="Kellner H."/>
            <person name="Castanera R."/>
            <person name="Alfaro M."/>
            <person name="Ramirez L."/>
            <person name="Pisabarro A.G."/>
            <person name="Kuo A."/>
            <person name="Tritt A."/>
            <person name="Lipzen A."/>
            <person name="He G."/>
            <person name="Yan M."/>
            <person name="Ng V."/>
            <person name="Cullen D."/>
            <person name="Martin F."/>
            <person name="Rosso M.-N."/>
            <person name="Henrissat B."/>
            <person name="Hibbett D."/>
            <person name="Martinez A.T."/>
            <person name="Grigoriev I.V."/>
        </authorList>
    </citation>
    <scope>NUCLEOTIDE SEQUENCE</scope>
    <source>
        <strain evidence="2">CIRM-BRFM 674</strain>
    </source>
</reference>
<dbReference type="AlphaFoldDB" id="A0A9P5YMP3"/>
<keyword evidence="1" id="KW-0812">Transmembrane</keyword>
<proteinExistence type="predicted"/>
<protein>
    <submittedName>
        <fullName evidence="2">Uncharacterized protein</fullName>
    </submittedName>
</protein>
<keyword evidence="1" id="KW-1133">Transmembrane helix</keyword>
<name>A0A9P5YMP3_9AGAR</name>
<comment type="caution">
    <text evidence="2">The sequence shown here is derived from an EMBL/GenBank/DDBJ whole genome shotgun (WGS) entry which is preliminary data.</text>
</comment>
<dbReference type="EMBL" id="MU155575">
    <property type="protein sequence ID" value="KAF9472129.1"/>
    <property type="molecule type" value="Genomic_DNA"/>
</dbReference>
<sequence length="91" mass="9875">MDISKSVFQDSTQSPPPSAELLIPAPPQFLSTIGSPFRVSFGFTLHSASLPLSPTEPMGISSPMTLVLIFIRSAAVTHVIILIDKTRRLRL</sequence>
<accession>A0A9P5YMP3</accession>
<evidence type="ECO:0000313" key="2">
    <source>
        <dbReference type="EMBL" id="KAF9472129.1"/>
    </source>
</evidence>
<keyword evidence="3" id="KW-1185">Reference proteome</keyword>
<organism evidence="2 3">
    <name type="scientific">Pholiota conissans</name>
    <dbReference type="NCBI Taxonomy" id="109636"/>
    <lineage>
        <taxon>Eukaryota</taxon>
        <taxon>Fungi</taxon>
        <taxon>Dikarya</taxon>
        <taxon>Basidiomycota</taxon>
        <taxon>Agaricomycotina</taxon>
        <taxon>Agaricomycetes</taxon>
        <taxon>Agaricomycetidae</taxon>
        <taxon>Agaricales</taxon>
        <taxon>Agaricineae</taxon>
        <taxon>Strophariaceae</taxon>
        <taxon>Pholiota</taxon>
    </lineage>
</organism>
<dbReference type="Proteomes" id="UP000807469">
    <property type="component" value="Unassembled WGS sequence"/>
</dbReference>
<feature type="transmembrane region" description="Helical" evidence="1">
    <location>
        <begin position="60"/>
        <end position="83"/>
    </location>
</feature>
<gene>
    <name evidence="2" type="ORF">BDN70DRAFT_887360</name>
</gene>
<evidence type="ECO:0000313" key="3">
    <source>
        <dbReference type="Proteomes" id="UP000807469"/>
    </source>
</evidence>
<keyword evidence="1" id="KW-0472">Membrane</keyword>
<evidence type="ECO:0000256" key="1">
    <source>
        <dbReference type="SAM" id="Phobius"/>
    </source>
</evidence>